<gene>
    <name evidence="11" type="primary">bioF</name>
    <name evidence="11" type="ORF">PQO03_16905</name>
</gene>
<evidence type="ECO:0000256" key="2">
    <source>
        <dbReference type="ARBA" id="ARBA00004746"/>
    </source>
</evidence>
<dbReference type="InterPro" id="IPR001917">
    <property type="entry name" value="Aminotrans_II_pyridoxalP_BS"/>
</dbReference>
<proteinExistence type="inferred from homology"/>
<evidence type="ECO:0000256" key="1">
    <source>
        <dbReference type="ARBA" id="ARBA00001933"/>
    </source>
</evidence>
<dbReference type="SUPFAM" id="SSF53383">
    <property type="entry name" value="PLP-dependent transferases"/>
    <property type="match status" value="1"/>
</dbReference>
<evidence type="ECO:0000256" key="5">
    <source>
        <dbReference type="ARBA" id="ARBA00022679"/>
    </source>
</evidence>
<dbReference type="EMBL" id="CP117812">
    <property type="protein sequence ID" value="WDE97509.1"/>
    <property type="molecule type" value="Genomic_DNA"/>
</dbReference>
<organism evidence="11 12">
    <name type="scientific">Lentisphaera profundi</name>
    <dbReference type="NCBI Taxonomy" id="1658616"/>
    <lineage>
        <taxon>Bacteria</taxon>
        <taxon>Pseudomonadati</taxon>
        <taxon>Lentisphaerota</taxon>
        <taxon>Lentisphaeria</taxon>
        <taxon>Lentisphaerales</taxon>
        <taxon>Lentisphaeraceae</taxon>
        <taxon>Lentisphaera</taxon>
    </lineage>
</organism>
<dbReference type="InterPro" id="IPR004723">
    <property type="entry name" value="AONS_Archaea/Proteobacteria"/>
</dbReference>
<dbReference type="Gene3D" id="3.40.640.10">
    <property type="entry name" value="Type I PLP-dependent aspartate aminotransferase-like (Major domain)"/>
    <property type="match status" value="1"/>
</dbReference>
<keyword evidence="7 9" id="KW-0663">Pyridoxal phosphate</keyword>
<accession>A0ABY7VXS9</accession>
<dbReference type="InterPro" id="IPR015422">
    <property type="entry name" value="PyrdxlP-dep_Trfase_small"/>
</dbReference>
<dbReference type="PANTHER" id="PTHR13693">
    <property type="entry name" value="CLASS II AMINOTRANSFERASE/8-AMINO-7-OXONONANOATE SYNTHASE"/>
    <property type="match status" value="1"/>
</dbReference>
<dbReference type="InterPro" id="IPR015421">
    <property type="entry name" value="PyrdxlP-dep_Trfase_major"/>
</dbReference>
<sequence>MYENKIFEDKLKKLEKEKLLRQETVYEYSHDVEYISDGKVLINFSSNSYLGMHRDSRIIKASKEAVEAMGTSSIASRLVCGTLPIHAELEKKIAQWKGSEAAMVLNSGFQANLGIIQALANKDSLILADKLVHASIIDGIRLSNAKFQRFHHNDMDSLNRLLERYSDIEHKIIISETVFSMDGDKAPLEGLIKLSKKHGAFLYLDDAHGAGVYGSKGRGPTAEVEGVDLLLGTFSKAFGSFGAYACMSETLKKYLVNSCRSYIYSTALPPAVIAANLKAVELLDQQEYESKQKMLIERCSRVRDVLKNKGYKVVDGEGPIIAIIIGEEHAALQKSKELLVKGFLVPAIRPPTVPKGTSRLRLTLSSLHSDKQVKYLLNLF</sequence>
<dbReference type="EC" id="2.3.1.47" evidence="9"/>
<keyword evidence="11" id="KW-0012">Acyltransferase</keyword>
<dbReference type="PROSITE" id="PS00599">
    <property type="entry name" value="AA_TRANSFER_CLASS_2"/>
    <property type="match status" value="1"/>
</dbReference>
<dbReference type="Proteomes" id="UP001214250">
    <property type="component" value="Chromosome 2"/>
</dbReference>
<feature type="domain" description="Aminotransferase class I/classII large" evidence="10">
    <location>
        <begin position="41"/>
        <end position="378"/>
    </location>
</feature>
<evidence type="ECO:0000256" key="8">
    <source>
        <dbReference type="ARBA" id="ARBA00047715"/>
    </source>
</evidence>
<dbReference type="NCBIfam" id="TIGR00858">
    <property type="entry name" value="bioF"/>
    <property type="match status" value="1"/>
</dbReference>
<dbReference type="CDD" id="cd06454">
    <property type="entry name" value="KBL_like"/>
    <property type="match status" value="1"/>
</dbReference>
<comment type="catalytic activity">
    <reaction evidence="8 9">
        <text>6-carboxyhexanoyl-[ACP] + L-alanine + H(+) = (8S)-8-amino-7-oxononanoate + holo-[ACP] + CO2</text>
        <dbReference type="Rhea" id="RHEA:42288"/>
        <dbReference type="Rhea" id="RHEA-COMP:9685"/>
        <dbReference type="Rhea" id="RHEA-COMP:9955"/>
        <dbReference type="ChEBI" id="CHEBI:15378"/>
        <dbReference type="ChEBI" id="CHEBI:16526"/>
        <dbReference type="ChEBI" id="CHEBI:57972"/>
        <dbReference type="ChEBI" id="CHEBI:64479"/>
        <dbReference type="ChEBI" id="CHEBI:78846"/>
        <dbReference type="ChEBI" id="CHEBI:149468"/>
        <dbReference type="EC" id="2.3.1.47"/>
    </reaction>
</comment>
<evidence type="ECO:0000256" key="7">
    <source>
        <dbReference type="ARBA" id="ARBA00022898"/>
    </source>
</evidence>
<evidence type="ECO:0000256" key="9">
    <source>
        <dbReference type="RuleBase" id="RU003693"/>
    </source>
</evidence>
<evidence type="ECO:0000256" key="6">
    <source>
        <dbReference type="ARBA" id="ARBA00022756"/>
    </source>
</evidence>
<dbReference type="RefSeq" id="WP_274151939.1">
    <property type="nucleotide sequence ID" value="NZ_CP117812.1"/>
</dbReference>
<comment type="function">
    <text evidence="9">Catalyzes the decarboxylative condensation of pimeloyl-[acyl-carrier protein] and L-alanine to produce 8-amino-7-oxononanoate (AON), [acyl-carrier protein], and carbon dioxide.</text>
</comment>
<evidence type="ECO:0000256" key="4">
    <source>
        <dbReference type="ARBA" id="ARBA00011738"/>
    </source>
</evidence>
<evidence type="ECO:0000313" key="12">
    <source>
        <dbReference type="Proteomes" id="UP001214250"/>
    </source>
</evidence>
<dbReference type="InterPro" id="IPR015424">
    <property type="entry name" value="PyrdxlP-dep_Trfase"/>
</dbReference>
<reference evidence="11 12" key="1">
    <citation type="submission" date="2023-02" db="EMBL/GenBank/DDBJ databases">
        <title>Genome sequence of Lentisphaera profundi SAORIC-696.</title>
        <authorList>
            <person name="Kim e."/>
            <person name="Cho J.-C."/>
            <person name="Choi A."/>
            <person name="Kang I."/>
        </authorList>
    </citation>
    <scope>NUCLEOTIDE SEQUENCE [LARGE SCALE GENOMIC DNA]</scope>
    <source>
        <strain evidence="11 12">SAORIC-696</strain>
    </source>
</reference>
<dbReference type="InterPro" id="IPR004839">
    <property type="entry name" value="Aminotransferase_I/II_large"/>
</dbReference>
<keyword evidence="12" id="KW-1185">Reference proteome</keyword>
<comment type="similarity">
    <text evidence="3 9">Belongs to the class-II pyridoxal-phosphate-dependent aminotransferase family. BioF subfamily.</text>
</comment>
<keyword evidence="6" id="KW-0093">Biotin biosynthesis</keyword>
<dbReference type="Gene3D" id="3.90.1150.10">
    <property type="entry name" value="Aspartate Aminotransferase, domain 1"/>
    <property type="match status" value="1"/>
</dbReference>
<comment type="cofactor">
    <cofactor evidence="1 9">
        <name>pyridoxal 5'-phosphate</name>
        <dbReference type="ChEBI" id="CHEBI:597326"/>
    </cofactor>
</comment>
<keyword evidence="5 9" id="KW-0808">Transferase</keyword>
<comment type="pathway">
    <text evidence="2 9">Cofactor biosynthesis; biotin biosynthesis.</text>
</comment>
<evidence type="ECO:0000256" key="3">
    <source>
        <dbReference type="ARBA" id="ARBA00010008"/>
    </source>
</evidence>
<comment type="subunit">
    <text evidence="4 9">Homodimer.</text>
</comment>
<evidence type="ECO:0000259" key="10">
    <source>
        <dbReference type="Pfam" id="PF00155"/>
    </source>
</evidence>
<dbReference type="InterPro" id="IPR050087">
    <property type="entry name" value="AON_synthase_class-II"/>
</dbReference>
<evidence type="ECO:0000313" key="11">
    <source>
        <dbReference type="EMBL" id="WDE97509.1"/>
    </source>
</evidence>
<protein>
    <recommendedName>
        <fullName evidence="9">8-amino-7-ketopelargonate synthase</fullName>
        <ecNumber evidence="9">2.3.1.47</ecNumber>
    </recommendedName>
</protein>
<dbReference type="GO" id="GO:0008710">
    <property type="term" value="F:8-amino-7-oxononanoate synthase activity"/>
    <property type="evidence" value="ECO:0007669"/>
    <property type="project" value="UniProtKB-EC"/>
</dbReference>
<name>A0ABY7VXS9_9BACT</name>
<dbReference type="PANTHER" id="PTHR13693:SF100">
    <property type="entry name" value="8-AMINO-7-OXONONANOATE SYNTHASE"/>
    <property type="match status" value="1"/>
</dbReference>
<dbReference type="Pfam" id="PF00155">
    <property type="entry name" value="Aminotran_1_2"/>
    <property type="match status" value="1"/>
</dbReference>